<dbReference type="CDD" id="cd13963">
    <property type="entry name" value="PT_UbiA_2"/>
    <property type="match status" value="1"/>
</dbReference>
<feature type="transmembrane region" description="Helical" evidence="5">
    <location>
        <begin position="110"/>
        <end position="128"/>
    </location>
</feature>
<dbReference type="InterPro" id="IPR044878">
    <property type="entry name" value="UbiA_sf"/>
</dbReference>
<evidence type="ECO:0000256" key="5">
    <source>
        <dbReference type="SAM" id="Phobius"/>
    </source>
</evidence>
<feature type="transmembrane region" description="Helical" evidence="5">
    <location>
        <begin position="208"/>
        <end position="227"/>
    </location>
</feature>
<accession>A0A317JMG7</accession>
<evidence type="ECO:0000256" key="1">
    <source>
        <dbReference type="ARBA" id="ARBA00004141"/>
    </source>
</evidence>
<comment type="caution">
    <text evidence="6">The sequence shown here is derived from an EMBL/GenBank/DDBJ whole genome shotgun (WGS) entry which is preliminary data.</text>
</comment>
<keyword evidence="4 5" id="KW-0472">Membrane</keyword>
<keyword evidence="2 5" id="KW-0812">Transmembrane</keyword>
<protein>
    <submittedName>
        <fullName evidence="6">Decaprenyl-phosphate phosphoribosyltransferase</fullName>
    </submittedName>
</protein>
<feature type="transmembrane region" description="Helical" evidence="5">
    <location>
        <begin position="256"/>
        <end position="272"/>
    </location>
</feature>
<dbReference type="GO" id="GO:0016020">
    <property type="term" value="C:membrane"/>
    <property type="evidence" value="ECO:0007669"/>
    <property type="project" value="UniProtKB-SubCell"/>
</dbReference>
<keyword evidence="3 5" id="KW-1133">Transmembrane helix</keyword>
<evidence type="ECO:0000256" key="2">
    <source>
        <dbReference type="ARBA" id="ARBA00022692"/>
    </source>
</evidence>
<dbReference type="GO" id="GO:0016765">
    <property type="term" value="F:transferase activity, transferring alkyl or aryl (other than methyl) groups"/>
    <property type="evidence" value="ECO:0007669"/>
    <property type="project" value="InterPro"/>
</dbReference>
<keyword evidence="6" id="KW-0328">Glycosyltransferase</keyword>
<evidence type="ECO:0000313" key="7">
    <source>
        <dbReference type="Proteomes" id="UP000246104"/>
    </source>
</evidence>
<feature type="transmembrane region" description="Helical" evidence="5">
    <location>
        <begin position="293"/>
        <end position="312"/>
    </location>
</feature>
<name>A0A317JMG7_9BACT</name>
<evidence type="ECO:0000256" key="4">
    <source>
        <dbReference type="ARBA" id="ARBA00023136"/>
    </source>
</evidence>
<gene>
    <name evidence="6" type="ORF">C5B42_05855</name>
</gene>
<dbReference type="GO" id="GO:0016757">
    <property type="term" value="F:glycosyltransferase activity"/>
    <property type="evidence" value="ECO:0007669"/>
    <property type="project" value="UniProtKB-KW"/>
</dbReference>
<comment type="subcellular location">
    <subcellularLocation>
        <location evidence="1">Membrane</location>
        <topology evidence="1">Multi-pass membrane protein</topology>
    </subcellularLocation>
</comment>
<proteinExistence type="predicted"/>
<organism evidence="6 7">
    <name type="scientific">Candidatus Cerribacteria bacterium 'Amazon FNV 2010 28 9'</name>
    <dbReference type="NCBI Taxonomy" id="2081795"/>
    <lineage>
        <taxon>Bacteria</taxon>
        <taxon>Candidatus Cerribacteria</taxon>
    </lineage>
</organism>
<feature type="transmembrane region" description="Helical" evidence="5">
    <location>
        <begin position="44"/>
        <end position="63"/>
    </location>
</feature>
<reference evidence="6 7" key="1">
    <citation type="submission" date="2018-02" db="EMBL/GenBank/DDBJ databases">
        <title>Genomic Reconstructions from Amazon Rainforest and Pasture Soil Reveal Novel Insights into the Physiology of Candidate Phyla in Tropical Sites.</title>
        <authorList>
            <person name="Kroeger M.E."/>
            <person name="Delmont T."/>
            <person name="Eren A.M."/>
            <person name="Guo J."/>
            <person name="Meyer K.M."/>
            <person name="Khan K."/>
            <person name="Rodrigues J.L.M."/>
            <person name="Bohannan B.J.M."/>
            <person name="Tringe S."/>
            <person name="Borges C.D."/>
            <person name="Tiedje J."/>
            <person name="Tsai S.M."/>
            <person name="Nusslein K."/>
        </authorList>
    </citation>
    <scope>NUCLEOTIDE SEQUENCE [LARGE SCALE GENOMIC DNA]</scope>
    <source>
        <strain evidence="6">Amazon FNV 2010 28 9</strain>
    </source>
</reference>
<dbReference type="Gene3D" id="1.10.357.140">
    <property type="entry name" value="UbiA prenyltransferase"/>
    <property type="match status" value="1"/>
</dbReference>
<keyword evidence="6" id="KW-0808">Transferase</keyword>
<feature type="transmembrane region" description="Helical" evidence="5">
    <location>
        <begin position="83"/>
        <end position="104"/>
    </location>
</feature>
<evidence type="ECO:0000256" key="3">
    <source>
        <dbReference type="ARBA" id="ARBA00022989"/>
    </source>
</evidence>
<dbReference type="Proteomes" id="UP000246104">
    <property type="component" value="Unassembled WGS sequence"/>
</dbReference>
<dbReference type="AlphaFoldDB" id="A0A317JMG7"/>
<evidence type="ECO:0000313" key="6">
    <source>
        <dbReference type="EMBL" id="PWU22511.1"/>
    </source>
</evidence>
<feature type="transmembrane region" description="Helical" evidence="5">
    <location>
        <begin position="135"/>
        <end position="156"/>
    </location>
</feature>
<dbReference type="Pfam" id="PF01040">
    <property type="entry name" value="UbiA"/>
    <property type="match status" value="1"/>
</dbReference>
<dbReference type="EMBL" id="PSRQ01000062">
    <property type="protein sequence ID" value="PWU22511.1"/>
    <property type="molecule type" value="Genomic_DNA"/>
</dbReference>
<dbReference type="NCBIfam" id="NF008978">
    <property type="entry name" value="PRK12324.1-4"/>
    <property type="match status" value="1"/>
</dbReference>
<sequence length="313" mass="35427">MVPILFHTLREFRPRQWIKNLSLYAALVFSGFFFQSGYFIHVTIAFVIFCLLSSAIYIVNDIVDAPADRQHPFKKKRPIASGALPMSFAQGIAGGLFALVLTLAIMTGSVFFVVIVVAYAALHIWYTFTLKHIAILDVMTIATGFILRVYAGAVIVNLHMSVWFLLTVISASLFLAVAKRQSERTLMKGTGKELRETRETLEHYSQRLLDVYAGMFATATWLTYALYTFQRDEFSPEGRLVKYFALLPKTFTSQKWLMVTVPLVIYGVMRYLQLAYEQNEGESPERVILRDKALLITGIAWGSLVMMLLYGLG</sequence>
<feature type="transmembrane region" description="Helical" evidence="5">
    <location>
        <begin position="162"/>
        <end position="178"/>
    </location>
</feature>
<dbReference type="InterPro" id="IPR000537">
    <property type="entry name" value="UbiA_prenyltransferase"/>
</dbReference>